<dbReference type="EMBL" id="WNWR01000001">
    <property type="protein sequence ID" value="KAE9994849.1"/>
    <property type="molecule type" value="Genomic_DNA"/>
</dbReference>
<reference evidence="3 4" key="1">
    <citation type="submission" date="2019-07" db="EMBL/GenBank/DDBJ databases">
        <title>Venturia inaequalis Genome Resource.</title>
        <authorList>
            <person name="Lichtner F.J."/>
        </authorList>
    </citation>
    <scope>NUCLEOTIDE SEQUENCE [LARGE SCALE GENOMIC DNA]</scope>
    <source>
        <strain evidence="3 4">DMI_063113</strain>
    </source>
</reference>
<dbReference type="SUPFAM" id="SSF52266">
    <property type="entry name" value="SGNH hydrolase"/>
    <property type="match status" value="1"/>
</dbReference>
<proteinExistence type="predicted"/>
<feature type="domain" description="SGNH hydrolase-type esterase" evidence="2">
    <location>
        <begin position="37"/>
        <end position="230"/>
    </location>
</feature>
<protein>
    <recommendedName>
        <fullName evidence="2">SGNH hydrolase-type esterase domain-containing protein</fullName>
    </recommendedName>
</protein>
<organism evidence="3 4">
    <name type="scientific">Venturia inaequalis</name>
    <name type="common">Apple scab fungus</name>
    <dbReference type="NCBI Taxonomy" id="5025"/>
    <lineage>
        <taxon>Eukaryota</taxon>
        <taxon>Fungi</taxon>
        <taxon>Dikarya</taxon>
        <taxon>Ascomycota</taxon>
        <taxon>Pezizomycotina</taxon>
        <taxon>Dothideomycetes</taxon>
        <taxon>Pleosporomycetidae</taxon>
        <taxon>Venturiales</taxon>
        <taxon>Venturiaceae</taxon>
        <taxon>Venturia</taxon>
    </lineage>
</organism>
<feature type="signal peptide" evidence="1">
    <location>
        <begin position="1"/>
        <end position="21"/>
    </location>
</feature>
<evidence type="ECO:0000313" key="4">
    <source>
        <dbReference type="Proteomes" id="UP000490939"/>
    </source>
</evidence>
<keyword evidence="4" id="KW-1185">Reference proteome</keyword>
<dbReference type="PANTHER" id="PTHR43695">
    <property type="entry name" value="PUTATIVE (AFU_ORTHOLOGUE AFUA_2G17250)-RELATED"/>
    <property type="match status" value="1"/>
</dbReference>
<name>A0A8H3VY07_VENIN</name>
<dbReference type="AlphaFoldDB" id="A0A8H3VY07"/>
<dbReference type="InterPro" id="IPR013830">
    <property type="entry name" value="SGNH_hydro"/>
</dbReference>
<dbReference type="Proteomes" id="UP000490939">
    <property type="component" value="Unassembled WGS sequence"/>
</dbReference>
<evidence type="ECO:0000313" key="3">
    <source>
        <dbReference type="EMBL" id="KAE9994849.1"/>
    </source>
</evidence>
<evidence type="ECO:0000259" key="2">
    <source>
        <dbReference type="Pfam" id="PF13472"/>
    </source>
</evidence>
<dbReference type="GO" id="GO:0016787">
    <property type="term" value="F:hydrolase activity"/>
    <property type="evidence" value="ECO:0007669"/>
    <property type="project" value="InterPro"/>
</dbReference>
<dbReference type="PANTHER" id="PTHR43695:SF2">
    <property type="entry name" value="PUTATIVE (AFU_ORTHOLOGUE AFUA_2G17250)-RELATED"/>
    <property type="match status" value="1"/>
</dbReference>
<gene>
    <name evidence="3" type="ORF">EG327_000063</name>
</gene>
<dbReference type="InterPro" id="IPR037459">
    <property type="entry name" value="RhgT-like"/>
</dbReference>
<evidence type="ECO:0000256" key="1">
    <source>
        <dbReference type="SAM" id="SignalP"/>
    </source>
</evidence>
<dbReference type="Pfam" id="PF13472">
    <property type="entry name" value="Lipase_GDSL_2"/>
    <property type="match status" value="1"/>
</dbReference>
<dbReference type="InterPro" id="IPR036514">
    <property type="entry name" value="SGNH_hydro_sf"/>
</dbReference>
<comment type="caution">
    <text evidence="3">The sequence shown here is derived from an EMBL/GenBank/DDBJ whole genome shotgun (WGS) entry which is preliminary data.</text>
</comment>
<keyword evidence="1" id="KW-0732">Signal</keyword>
<feature type="chain" id="PRO_5034214507" description="SGNH hydrolase-type esterase domain-containing protein" evidence="1">
    <location>
        <begin position="22"/>
        <end position="271"/>
    </location>
</feature>
<dbReference type="Gene3D" id="3.40.50.1110">
    <property type="entry name" value="SGNH hydrolase"/>
    <property type="match status" value="1"/>
</dbReference>
<accession>A0A8H3VY07</accession>
<sequence length="271" mass="28918">MVHATALLTLLVACASSLVTALPEPERESKTPFFILVGDSTTAPIQPWKASTPPGGGGWGDGFLKTLDPGVSGINLGKNGQTTVSYRANGHWKLVLEEIRARIGKNDIWISLGFGHNDQKPDKGISLAQYQANLEKMVEELKALKANVFLITPLTRRSFNNGVITNNLDDQAAKSKAAAAATKVPVIDLNAASKKYVQAIGKSEAIKLDADYRDAKDASTTKDFTHLNAKASGLFGRMVADLLYGQVPEIGHWVKSDRALSAAIAAGKPVV</sequence>